<dbReference type="Proteomes" id="UP000059680">
    <property type="component" value="Chromosome 4"/>
</dbReference>
<feature type="compositionally biased region" description="Basic and acidic residues" evidence="1">
    <location>
        <begin position="410"/>
        <end position="424"/>
    </location>
</feature>
<evidence type="ECO:0000313" key="3">
    <source>
        <dbReference type="Proteomes" id="UP000059680"/>
    </source>
</evidence>
<feature type="region of interest" description="Disordered" evidence="1">
    <location>
        <begin position="1"/>
        <end position="34"/>
    </location>
</feature>
<reference evidence="2 3" key="2">
    <citation type="journal article" date="2013" name="Plant Cell Physiol.">
        <title>Rice Annotation Project Database (RAP-DB): an integrative and interactive database for rice genomics.</title>
        <authorList>
            <person name="Sakai H."/>
            <person name="Lee S.S."/>
            <person name="Tanaka T."/>
            <person name="Numa H."/>
            <person name="Kim J."/>
            <person name="Kawahara Y."/>
            <person name="Wakimoto H."/>
            <person name="Yang C.C."/>
            <person name="Iwamoto M."/>
            <person name="Abe T."/>
            <person name="Yamada Y."/>
            <person name="Muto A."/>
            <person name="Inokuchi H."/>
            <person name="Ikemura T."/>
            <person name="Matsumoto T."/>
            <person name="Sasaki T."/>
            <person name="Itoh T."/>
        </authorList>
    </citation>
    <scope>NUCLEOTIDE SEQUENCE [LARGE SCALE GENOMIC DNA]</scope>
    <source>
        <strain evidence="3">cv. Nipponbare</strain>
    </source>
</reference>
<sequence length="424" mass="48437">VHALPIEALQQRRHHRRHRLQRKPHPGAPAPAAPERHELEVLPARLHALAAAAGEEPLRPELQRLLPVRRVSPDGPHVDEHRRLRRHPEPSDLDLLRRLPVRDRRRRPQPQRLLVRRLQIRQSRQVPLAGDPVPPHHRLDLLPHLAQGLRVVHQLRHHPLHHGGRSVGPGSNNVLIDRLHLRRAVLRLVQQDVKQVLAADVCVCLLPHPSLLLVPDHLLQQRVEPLVHVGRTAPEALQVPATAQGDVVVGVEGAHQLRHHLHQLLRLLRHAAGDRAGGHADDGGVGHADELAGQVHRLRLRLRQHVAQQRHQPGSAHGAQLLHRARAQQLRHAQPLHEAPVRAVGREREPRRLVRELPGHRRQRPLRYLRLVAADQLRRHLRRARHNAVRRPQPDVHQGAQPRRQLVEGAVHRRPEQVKVPDHR</sequence>
<organism evidence="2 3">
    <name type="scientific">Oryza sativa subsp. japonica</name>
    <name type="common">Rice</name>
    <dbReference type="NCBI Taxonomy" id="39947"/>
    <lineage>
        <taxon>Eukaryota</taxon>
        <taxon>Viridiplantae</taxon>
        <taxon>Streptophyta</taxon>
        <taxon>Embryophyta</taxon>
        <taxon>Tracheophyta</taxon>
        <taxon>Spermatophyta</taxon>
        <taxon>Magnoliopsida</taxon>
        <taxon>Liliopsida</taxon>
        <taxon>Poales</taxon>
        <taxon>Poaceae</taxon>
        <taxon>BOP clade</taxon>
        <taxon>Oryzoideae</taxon>
        <taxon>Oryzeae</taxon>
        <taxon>Oryzinae</taxon>
        <taxon>Oryza</taxon>
        <taxon>Oryza sativa</taxon>
    </lineage>
</organism>
<keyword evidence="3" id="KW-1185">Reference proteome</keyword>
<reference evidence="2 3" key="3">
    <citation type="journal article" date="2013" name="Rice">
        <title>Improvement of the Oryza sativa Nipponbare reference genome using next generation sequence and optical map data.</title>
        <authorList>
            <person name="Kawahara Y."/>
            <person name="de la Bastide M."/>
            <person name="Hamilton J.P."/>
            <person name="Kanamori H."/>
            <person name="McCombie W.R."/>
            <person name="Ouyang S."/>
            <person name="Schwartz D.C."/>
            <person name="Tanaka T."/>
            <person name="Wu J."/>
            <person name="Zhou S."/>
            <person name="Childs K.L."/>
            <person name="Davidson R.M."/>
            <person name="Lin H."/>
            <person name="Quesada-Ocampo L."/>
            <person name="Vaillancourt B."/>
            <person name="Sakai H."/>
            <person name="Lee S.S."/>
            <person name="Kim J."/>
            <person name="Numa H."/>
            <person name="Itoh T."/>
            <person name="Buell C.R."/>
            <person name="Matsumoto T."/>
        </authorList>
    </citation>
    <scope>NUCLEOTIDE SEQUENCE [LARGE SCALE GENOMIC DNA]</scope>
    <source>
        <strain evidence="3">cv. Nipponbare</strain>
    </source>
</reference>
<gene>
    <name evidence="2" type="ordered locus">Os04g0101550</name>
    <name evidence="2" type="ORF">OSNPB_040101550</name>
</gene>
<evidence type="ECO:0000256" key="1">
    <source>
        <dbReference type="SAM" id="MobiDB-lite"/>
    </source>
</evidence>
<evidence type="ECO:0000313" key="2">
    <source>
        <dbReference type="EMBL" id="BAS87507.1"/>
    </source>
</evidence>
<reference evidence="3" key="1">
    <citation type="journal article" date="2005" name="Nature">
        <title>The map-based sequence of the rice genome.</title>
        <authorList>
            <consortium name="International rice genome sequencing project (IRGSP)"/>
            <person name="Matsumoto T."/>
            <person name="Wu J."/>
            <person name="Kanamori H."/>
            <person name="Katayose Y."/>
            <person name="Fujisawa M."/>
            <person name="Namiki N."/>
            <person name="Mizuno H."/>
            <person name="Yamamoto K."/>
            <person name="Antonio B.A."/>
            <person name="Baba T."/>
            <person name="Sakata K."/>
            <person name="Nagamura Y."/>
            <person name="Aoki H."/>
            <person name="Arikawa K."/>
            <person name="Arita K."/>
            <person name="Bito T."/>
            <person name="Chiden Y."/>
            <person name="Fujitsuka N."/>
            <person name="Fukunaka R."/>
            <person name="Hamada M."/>
            <person name="Harada C."/>
            <person name="Hayashi A."/>
            <person name="Hijishita S."/>
            <person name="Honda M."/>
            <person name="Hosokawa S."/>
            <person name="Ichikawa Y."/>
            <person name="Idonuma A."/>
            <person name="Iijima M."/>
            <person name="Ikeda M."/>
            <person name="Ikeno M."/>
            <person name="Ito K."/>
            <person name="Ito S."/>
            <person name="Ito T."/>
            <person name="Ito Y."/>
            <person name="Ito Y."/>
            <person name="Iwabuchi A."/>
            <person name="Kamiya K."/>
            <person name="Karasawa W."/>
            <person name="Kurita K."/>
            <person name="Katagiri S."/>
            <person name="Kikuta A."/>
            <person name="Kobayashi H."/>
            <person name="Kobayashi N."/>
            <person name="Machita K."/>
            <person name="Maehara T."/>
            <person name="Masukawa M."/>
            <person name="Mizubayashi T."/>
            <person name="Mukai Y."/>
            <person name="Nagasaki H."/>
            <person name="Nagata Y."/>
            <person name="Naito S."/>
            <person name="Nakashima M."/>
            <person name="Nakama Y."/>
            <person name="Nakamichi Y."/>
            <person name="Nakamura M."/>
            <person name="Meguro A."/>
            <person name="Negishi M."/>
            <person name="Ohta I."/>
            <person name="Ohta T."/>
            <person name="Okamoto M."/>
            <person name="Ono N."/>
            <person name="Saji S."/>
            <person name="Sakaguchi M."/>
            <person name="Sakai K."/>
            <person name="Shibata M."/>
            <person name="Shimokawa T."/>
            <person name="Song J."/>
            <person name="Takazaki Y."/>
            <person name="Terasawa K."/>
            <person name="Tsugane M."/>
            <person name="Tsuji K."/>
            <person name="Ueda S."/>
            <person name="Waki K."/>
            <person name="Yamagata H."/>
            <person name="Yamamoto M."/>
            <person name="Yamamoto S."/>
            <person name="Yamane H."/>
            <person name="Yoshiki S."/>
            <person name="Yoshihara R."/>
            <person name="Yukawa K."/>
            <person name="Zhong H."/>
            <person name="Yano M."/>
            <person name="Yuan Q."/>
            <person name="Ouyang S."/>
            <person name="Liu J."/>
            <person name="Jones K.M."/>
            <person name="Gansberger K."/>
            <person name="Moffat K."/>
            <person name="Hill J."/>
            <person name="Bera J."/>
            <person name="Fadrosh D."/>
            <person name="Jin S."/>
            <person name="Johri S."/>
            <person name="Kim M."/>
            <person name="Overton L."/>
            <person name="Reardon M."/>
            <person name="Tsitrin T."/>
            <person name="Vuong H."/>
            <person name="Weaver B."/>
            <person name="Ciecko A."/>
            <person name="Tallon L."/>
            <person name="Jackson J."/>
            <person name="Pai G."/>
            <person name="Aken S.V."/>
            <person name="Utterback T."/>
            <person name="Reidmuller S."/>
            <person name="Feldblyum T."/>
            <person name="Hsiao J."/>
            <person name="Zismann V."/>
            <person name="Iobst S."/>
            <person name="de Vazeille A.R."/>
            <person name="Buell C.R."/>
            <person name="Ying K."/>
            <person name="Li Y."/>
            <person name="Lu T."/>
            <person name="Huang Y."/>
            <person name="Zhao Q."/>
            <person name="Feng Q."/>
            <person name="Zhang L."/>
            <person name="Zhu J."/>
            <person name="Weng Q."/>
            <person name="Mu J."/>
            <person name="Lu Y."/>
            <person name="Fan D."/>
            <person name="Liu Y."/>
            <person name="Guan J."/>
            <person name="Zhang Y."/>
            <person name="Yu S."/>
            <person name="Liu X."/>
            <person name="Zhang Y."/>
            <person name="Hong G."/>
            <person name="Han B."/>
            <person name="Choisne N."/>
            <person name="Demange N."/>
            <person name="Orjeda G."/>
            <person name="Samain S."/>
            <person name="Cattolico L."/>
            <person name="Pelletier E."/>
            <person name="Couloux A."/>
            <person name="Segurens B."/>
            <person name="Wincker P."/>
            <person name="D'Hont A."/>
            <person name="Scarpelli C."/>
            <person name="Weissenbach J."/>
            <person name="Salanoubat M."/>
            <person name="Quetier F."/>
            <person name="Yu Y."/>
            <person name="Kim H.R."/>
            <person name="Rambo T."/>
            <person name="Currie J."/>
            <person name="Collura K."/>
            <person name="Luo M."/>
            <person name="Yang T."/>
            <person name="Ammiraju J.S.S."/>
            <person name="Engler F."/>
            <person name="Soderlund C."/>
            <person name="Wing R.A."/>
            <person name="Palmer L.E."/>
            <person name="de la Bastide M."/>
            <person name="Spiegel L."/>
            <person name="Nascimento L."/>
            <person name="Zutavern T."/>
            <person name="O'Shaughnessy A."/>
            <person name="Dike S."/>
            <person name="Dedhia N."/>
            <person name="Preston R."/>
            <person name="Balija V."/>
            <person name="McCombie W.R."/>
            <person name="Chow T."/>
            <person name="Chen H."/>
            <person name="Chung M."/>
            <person name="Chen C."/>
            <person name="Shaw J."/>
            <person name="Wu H."/>
            <person name="Hsiao K."/>
            <person name="Chao Y."/>
            <person name="Chu M."/>
            <person name="Cheng C."/>
            <person name="Hour A."/>
            <person name="Lee P."/>
            <person name="Lin S."/>
            <person name="Lin Y."/>
            <person name="Liou J."/>
            <person name="Liu S."/>
            <person name="Hsing Y."/>
            <person name="Raghuvanshi S."/>
            <person name="Mohanty A."/>
            <person name="Bharti A.K."/>
            <person name="Gaur A."/>
            <person name="Gupta V."/>
            <person name="Kumar D."/>
            <person name="Ravi V."/>
            <person name="Vij S."/>
            <person name="Kapur A."/>
            <person name="Khurana P."/>
            <person name="Khurana P."/>
            <person name="Khurana J.P."/>
            <person name="Tyagi A.K."/>
            <person name="Gaikwad K."/>
            <person name="Singh A."/>
            <person name="Dalal V."/>
            <person name="Srivastava S."/>
            <person name="Dixit A."/>
            <person name="Pal A.K."/>
            <person name="Ghazi I.A."/>
            <person name="Yadav M."/>
            <person name="Pandit A."/>
            <person name="Bhargava A."/>
            <person name="Sureshbabu K."/>
            <person name="Batra K."/>
            <person name="Sharma T.R."/>
            <person name="Mohapatra T."/>
            <person name="Singh N.K."/>
            <person name="Messing J."/>
            <person name="Nelson A.B."/>
            <person name="Fuks G."/>
            <person name="Kavchok S."/>
            <person name="Keizer G."/>
            <person name="Linton E."/>
            <person name="Llaca V."/>
            <person name="Song R."/>
            <person name="Tanyolac B."/>
            <person name="Young S."/>
            <person name="Ho-Il K."/>
            <person name="Hahn J.H."/>
            <person name="Sangsakoo G."/>
            <person name="Vanavichit A."/>
            <person name="de Mattos Luiz.A.T."/>
            <person name="Zimmer P.D."/>
            <person name="Malone G."/>
            <person name="Dellagostin O."/>
            <person name="de Oliveira A.C."/>
            <person name="Bevan M."/>
            <person name="Bancroft I."/>
            <person name="Minx P."/>
            <person name="Cordum H."/>
            <person name="Wilson R."/>
            <person name="Cheng Z."/>
            <person name="Jin W."/>
            <person name="Jiang J."/>
            <person name="Leong S.A."/>
            <person name="Iwama H."/>
            <person name="Gojobori T."/>
            <person name="Itoh T."/>
            <person name="Niimura Y."/>
            <person name="Fujii Y."/>
            <person name="Habara T."/>
            <person name="Sakai H."/>
            <person name="Sato Y."/>
            <person name="Wilson G."/>
            <person name="Kumar K."/>
            <person name="McCouch S."/>
            <person name="Juretic N."/>
            <person name="Hoen D."/>
            <person name="Wright S."/>
            <person name="Bruskiewich R."/>
            <person name="Bureau T."/>
            <person name="Miyao A."/>
            <person name="Hirochika H."/>
            <person name="Nishikawa T."/>
            <person name="Kadowaki K."/>
            <person name="Sugiura M."/>
            <person name="Burr B."/>
            <person name="Sasaki T."/>
        </authorList>
    </citation>
    <scope>NUCLEOTIDE SEQUENCE [LARGE SCALE GENOMIC DNA]</scope>
    <source>
        <strain evidence="3">cv. Nipponbare</strain>
    </source>
</reference>
<proteinExistence type="predicted"/>
<feature type="compositionally biased region" description="Basic residues" evidence="1">
    <location>
        <begin position="11"/>
        <end position="25"/>
    </location>
</feature>
<name>A0A0P0W6C9_ORYSJ</name>
<accession>A0A0P0W6C9</accession>
<dbReference type="PaxDb" id="39947-A0A0P0W6C9"/>
<dbReference type="EMBL" id="AP014960">
    <property type="protein sequence ID" value="BAS87507.1"/>
    <property type="molecule type" value="Genomic_DNA"/>
</dbReference>
<feature type="non-terminal residue" evidence="2">
    <location>
        <position position="1"/>
    </location>
</feature>
<feature type="region of interest" description="Disordered" evidence="1">
    <location>
        <begin position="384"/>
        <end position="424"/>
    </location>
</feature>
<dbReference type="Gramene" id="Os04t0101550-00">
    <property type="protein sequence ID" value="Os04t0101550-00"/>
    <property type="gene ID" value="Os04g0101550"/>
</dbReference>
<dbReference type="InParanoid" id="A0A0P0W6C9"/>
<protein>
    <submittedName>
        <fullName evidence="2">Os04g0101550 protein</fullName>
    </submittedName>
</protein>
<dbReference type="AlphaFoldDB" id="A0A0P0W6C9"/>
<dbReference type="FunCoup" id="A0A0P0W6C9">
    <property type="interactions" value="271"/>
</dbReference>